<dbReference type="CDD" id="cd06850">
    <property type="entry name" value="biotinyl_domain"/>
    <property type="match status" value="1"/>
</dbReference>
<proteinExistence type="predicted"/>
<dbReference type="Gene3D" id="2.40.50.100">
    <property type="match status" value="1"/>
</dbReference>
<dbReference type="InterPro" id="IPR000089">
    <property type="entry name" value="Biotin_lipoyl"/>
</dbReference>
<evidence type="ECO:0000256" key="1">
    <source>
        <dbReference type="ARBA" id="ARBA00022448"/>
    </source>
</evidence>
<keyword evidence="1" id="KW-0813">Transport</keyword>
<feature type="region of interest" description="Disordered" evidence="7">
    <location>
        <begin position="50"/>
        <end position="69"/>
    </location>
</feature>
<dbReference type="InterPro" id="IPR001882">
    <property type="entry name" value="Biotin_BS"/>
</dbReference>
<feature type="domain" description="Lipoyl-binding" evidence="8">
    <location>
        <begin position="88"/>
        <end position="165"/>
    </location>
</feature>
<dbReference type="InterPro" id="IPR011053">
    <property type="entry name" value="Single_hybrid_motif"/>
</dbReference>
<dbReference type="KEGG" id="dpn:BCB69_01035"/>
<keyword evidence="3" id="KW-0915">Sodium</keyword>
<evidence type="ECO:0000256" key="3">
    <source>
        <dbReference type="ARBA" id="ARBA00023053"/>
    </source>
</evidence>
<dbReference type="PANTHER" id="PTHR45266:SF3">
    <property type="entry name" value="OXALOACETATE DECARBOXYLASE ALPHA CHAIN"/>
    <property type="match status" value="1"/>
</dbReference>
<protein>
    <recommendedName>
        <fullName evidence="8">Lipoyl-binding domain-containing protein</fullName>
    </recommendedName>
</protein>
<reference evidence="10" key="1">
    <citation type="submission" date="2016-08" db="EMBL/GenBank/DDBJ databases">
        <authorList>
            <person name="Holder M.E."/>
            <person name="Ajami N.J."/>
            <person name="Petrosino J.F."/>
        </authorList>
    </citation>
    <scope>NUCLEOTIDE SEQUENCE [LARGE SCALE GENOMIC DNA]</scope>
    <source>
        <strain evidence="10">F0677</strain>
    </source>
</reference>
<name>A0A1B3WCK4_9FIRM</name>
<gene>
    <name evidence="9" type="ORF">BCB69_01035</name>
</gene>
<evidence type="ECO:0000256" key="7">
    <source>
        <dbReference type="SAM" id="MobiDB-lite"/>
    </source>
</evidence>
<keyword evidence="5" id="KW-0739">Sodium transport</keyword>
<evidence type="ECO:0000259" key="8">
    <source>
        <dbReference type="PROSITE" id="PS50968"/>
    </source>
</evidence>
<organism evidence="9 10">
    <name type="scientific">Dialister pneumosintes</name>
    <dbReference type="NCBI Taxonomy" id="39950"/>
    <lineage>
        <taxon>Bacteria</taxon>
        <taxon>Bacillati</taxon>
        <taxon>Bacillota</taxon>
        <taxon>Negativicutes</taxon>
        <taxon>Veillonellales</taxon>
        <taxon>Veillonellaceae</taxon>
        <taxon>Dialister</taxon>
    </lineage>
</organism>
<evidence type="ECO:0000313" key="9">
    <source>
        <dbReference type="EMBL" id="AOH38700.1"/>
    </source>
</evidence>
<sequence>MRKFSVKVNGHVYDVEVTECTNGNSMGTVGMVSAPVTTSAPTAPVVPRTAPTVSAPIHPQPTTYSSAPARSSAALERLMNKAEHKEDKQPVVAEGGLQVKAPMPGKITFITAKVGEPVNKGDELMVLEAMKMGNTITAPVSGVVKAINVNVGQVVQGKQTLCTIE</sequence>
<keyword evidence="4" id="KW-0406">Ion transport</keyword>
<dbReference type="SUPFAM" id="SSF51230">
    <property type="entry name" value="Single hybrid motif"/>
    <property type="match status" value="1"/>
</dbReference>
<dbReference type="PROSITE" id="PS50968">
    <property type="entry name" value="BIOTINYL_LIPOYL"/>
    <property type="match status" value="1"/>
</dbReference>
<feature type="compositionally biased region" description="Polar residues" evidence="7">
    <location>
        <begin position="60"/>
        <end position="69"/>
    </location>
</feature>
<dbReference type="AlphaFoldDB" id="A0A1B3WCK4"/>
<keyword evidence="6" id="KW-0092">Biotin</keyword>
<dbReference type="Proteomes" id="UP000094757">
    <property type="component" value="Chromosome"/>
</dbReference>
<evidence type="ECO:0000256" key="5">
    <source>
        <dbReference type="ARBA" id="ARBA00023201"/>
    </source>
</evidence>
<dbReference type="GO" id="GO:0006814">
    <property type="term" value="P:sodium ion transport"/>
    <property type="evidence" value="ECO:0007669"/>
    <property type="project" value="UniProtKB-KW"/>
</dbReference>
<accession>A0A1B3WCK4</accession>
<dbReference type="InterPro" id="IPR050709">
    <property type="entry name" value="Biotin_Carboxyl_Carrier/Decarb"/>
</dbReference>
<dbReference type="EMBL" id="CP017037">
    <property type="protein sequence ID" value="AOH38700.1"/>
    <property type="molecule type" value="Genomic_DNA"/>
</dbReference>
<evidence type="ECO:0000256" key="2">
    <source>
        <dbReference type="ARBA" id="ARBA00022967"/>
    </source>
</evidence>
<evidence type="ECO:0000256" key="4">
    <source>
        <dbReference type="ARBA" id="ARBA00023065"/>
    </source>
</evidence>
<dbReference type="Pfam" id="PF00364">
    <property type="entry name" value="Biotin_lipoyl"/>
    <property type="match status" value="1"/>
</dbReference>
<dbReference type="STRING" id="39950.BCB69_01035"/>
<dbReference type="FunFam" id="2.40.50.100:FF:000003">
    <property type="entry name" value="Acetyl-CoA carboxylase biotin carboxyl carrier protein"/>
    <property type="match status" value="1"/>
</dbReference>
<dbReference type="PANTHER" id="PTHR45266">
    <property type="entry name" value="OXALOACETATE DECARBOXYLASE ALPHA CHAIN"/>
    <property type="match status" value="1"/>
</dbReference>
<dbReference type="PROSITE" id="PS00188">
    <property type="entry name" value="BIOTIN"/>
    <property type="match status" value="1"/>
</dbReference>
<keyword evidence="2" id="KW-1278">Translocase</keyword>
<evidence type="ECO:0000256" key="6">
    <source>
        <dbReference type="ARBA" id="ARBA00023267"/>
    </source>
</evidence>
<dbReference type="RefSeq" id="WP_069176753.1">
    <property type="nucleotide sequence ID" value="NZ_CP017037.1"/>
</dbReference>
<evidence type="ECO:0000313" key="10">
    <source>
        <dbReference type="Proteomes" id="UP000094757"/>
    </source>
</evidence>